<reference evidence="6" key="1">
    <citation type="submission" date="2020-10" db="EMBL/GenBank/DDBJ databases">
        <authorList>
            <person name="Kikuchi T."/>
        </authorList>
    </citation>
    <scope>NUCLEOTIDE SEQUENCE</scope>
    <source>
        <strain evidence="6">NKZ352</strain>
    </source>
</reference>
<dbReference type="PANTHER" id="PTHR11142:SF0">
    <property type="entry name" value="TRNA PSEUDOURIDINE SYNTHASE-LIKE 1"/>
    <property type="match status" value="1"/>
</dbReference>
<evidence type="ECO:0000313" key="7">
    <source>
        <dbReference type="Proteomes" id="UP000835052"/>
    </source>
</evidence>
<dbReference type="GO" id="GO:0003723">
    <property type="term" value="F:RNA binding"/>
    <property type="evidence" value="ECO:0007669"/>
    <property type="project" value="InterPro"/>
</dbReference>
<dbReference type="GO" id="GO:0031119">
    <property type="term" value="P:tRNA pseudouridine synthesis"/>
    <property type="evidence" value="ECO:0007669"/>
    <property type="project" value="TreeGrafter"/>
</dbReference>
<evidence type="ECO:0000256" key="2">
    <source>
        <dbReference type="ARBA" id="ARBA00022694"/>
    </source>
</evidence>
<dbReference type="GO" id="GO:0160147">
    <property type="term" value="F:tRNA pseudouridine(38-40) synthase activity"/>
    <property type="evidence" value="ECO:0007669"/>
    <property type="project" value="UniProtKB-EC"/>
</dbReference>
<comment type="caution">
    <text evidence="6">The sequence shown here is derived from an EMBL/GenBank/DDBJ whole genome shotgun (WGS) entry which is preliminary data.</text>
</comment>
<keyword evidence="2 4" id="KW-0819">tRNA processing</keyword>
<evidence type="ECO:0000256" key="1">
    <source>
        <dbReference type="ARBA" id="ARBA00009375"/>
    </source>
</evidence>
<dbReference type="PANTHER" id="PTHR11142">
    <property type="entry name" value="PSEUDOURIDYLATE SYNTHASE"/>
    <property type="match status" value="1"/>
</dbReference>
<evidence type="ECO:0000313" key="6">
    <source>
        <dbReference type="EMBL" id="CAD6194190.1"/>
    </source>
</evidence>
<keyword evidence="3 4" id="KW-0413">Isomerase</keyword>
<dbReference type="InterPro" id="IPR001406">
    <property type="entry name" value="PsdUridine_synth_TruA"/>
</dbReference>
<dbReference type="Pfam" id="PF01416">
    <property type="entry name" value="PseudoU_synth_1"/>
    <property type="match status" value="1"/>
</dbReference>
<comment type="similarity">
    <text evidence="1 4">Belongs to the tRNA pseudouridine synthase TruA family.</text>
</comment>
<comment type="catalytic activity">
    <reaction evidence="4">
        <text>uridine(38/39/40) in tRNA = pseudouridine(38/39/40) in tRNA</text>
        <dbReference type="Rhea" id="RHEA:22376"/>
        <dbReference type="Rhea" id="RHEA-COMP:10085"/>
        <dbReference type="Rhea" id="RHEA-COMP:10087"/>
        <dbReference type="ChEBI" id="CHEBI:65314"/>
        <dbReference type="ChEBI" id="CHEBI:65315"/>
        <dbReference type="EC" id="5.4.99.12"/>
    </reaction>
</comment>
<dbReference type="Proteomes" id="UP000835052">
    <property type="component" value="Unassembled WGS sequence"/>
</dbReference>
<sequence length="302" mass="34694">MARGGTGFGVMDLLKQVVSENMFGPRNSQNPLASSLRFAPSSRTDAGVHALRNSVICQVPLEFANLDENETRKKESLTRWNRAISAVSPEAMSILDVHRVSAGFCARRNVSYRRYTYRLAVGRDWDLWESIREDPTLACFSEQHYAWRIPPGFDPSKLAQAAKLFQGVHVMGSFFKHGEREKRKEPVTPNAIKSILHVGIYPGEPYSYENDIYDYYNVTIVAKSFVREQIRRMMSCLVNHAYGRLPLEKIVWLLKNPISSNFYDNRIPVAPAQGLFLTDIVYEPEHFKNPVPYHYHSWDYVD</sequence>
<evidence type="ECO:0000259" key="5">
    <source>
        <dbReference type="Pfam" id="PF01416"/>
    </source>
</evidence>
<dbReference type="InterPro" id="IPR020103">
    <property type="entry name" value="PsdUridine_synth_cat_dom_sf"/>
</dbReference>
<evidence type="ECO:0000256" key="3">
    <source>
        <dbReference type="ARBA" id="ARBA00023235"/>
    </source>
</evidence>
<dbReference type="Gene3D" id="3.30.70.660">
    <property type="entry name" value="Pseudouridine synthase I, catalytic domain, C-terminal subdomain"/>
    <property type="match status" value="1"/>
</dbReference>
<dbReference type="Gene3D" id="3.30.70.580">
    <property type="entry name" value="Pseudouridine synthase I, catalytic domain, N-terminal subdomain"/>
    <property type="match status" value="1"/>
</dbReference>
<dbReference type="SUPFAM" id="SSF55120">
    <property type="entry name" value="Pseudouridine synthase"/>
    <property type="match status" value="1"/>
</dbReference>
<dbReference type="InterPro" id="IPR020095">
    <property type="entry name" value="PsdUridine_synth_TruA_C"/>
</dbReference>
<gene>
    <name evidence="6" type="ORF">CAUJ_LOCUS10109</name>
</gene>
<dbReference type="AlphaFoldDB" id="A0A8S1HLM1"/>
<dbReference type="EMBL" id="CAJGYM010000042">
    <property type="protein sequence ID" value="CAD6194190.1"/>
    <property type="molecule type" value="Genomic_DNA"/>
</dbReference>
<proteinExistence type="inferred from homology"/>
<accession>A0A8S1HLM1</accession>
<evidence type="ECO:0000256" key="4">
    <source>
        <dbReference type="RuleBase" id="RU003792"/>
    </source>
</evidence>
<organism evidence="6 7">
    <name type="scientific">Caenorhabditis auriculariae</name>
    <dbReference type="NCBI Taxonomy" id="2777116"/>
    <lineage>
        <taxon>Eukaryota</taxon>
        <taxon>Metazoa</taxon>
        <taxon>Ecdysozoa</taxon>
        <taxon>Nematoda</taxon>
        <taxon>Chromadorea</taxon>
        <taxon>Rhabditida</taxon>
        <taxon>Rhabditina</taxon>
        <taxon>Rhabditomorpha</taxon>
        <taxon>Rhabditoidea</taxon>
        <taxon>Rhabditidae</taxon>
        <taxon>Peloderinae</taxon>
        <taxon>Caenorhabditis</taxon>
    </lineage>
</organism>
<dbReference type="InterPro" id="IPR020097">
    <property type="entry name" value="PsdUridine_synth_TruA_a/b_dom"/>
</dbReference>
<keyword evidence="7" id="KW-1185">Reference proteome</keyword>
<protein>
    <recommendedName>
        <fullName evidence="4">tRNA pseudouridine synthase</fullName>
        <ecNumber evidence="4">5.4.99.12</ecNumber>
    </recommendedName>
</protein>
<dbReference type="EC" id="5.4.99.12" evidence="4"/>
<feature type="domain" description="Pseudouridine synthase I TruA alpha/beta" evidence="5">
    <location>
        <begin position="161"/>
        <end position="283"/>
    </location>
</feature>
<name>A0A8S1HLM1_9PELO</name>
<dbReference type="InterPro" id="IPR020094">
    <property type="entry name" value="TruA/RsuA/RluB/E/F_N"/>
</dbReference>
<dbReference type="OrthoDB" id="271910at2759"/>